<proteinExistence type="predicted"/>
<keyword evidence="2" id="KW-1185">Reference proteome</keyword>
<reference evidence="1" key="1">
    <citation type="submission" date="2020-01" db="EMBL/GenBank/DDBJ databases">
        <authorList>
            <person name="Mishra B."/>
        </authorList>
    </citation>
    <scope>NUCLEOTIDE SEQUENCE [LARGE SCALE GENOMIC DNA]</scope>
</reference>
<gene>
    <name evidence="1" type="ORF">MERR_LOCUS12296</name>
</gene>
<name>A0A6D2IGD8_9BRAS</name>
<dbReference type="EMBL" id="CACVBM020000976">
    <property type="protein sequence ID" value="CAA7025061.1"/>
    <property type="molecule type" value="Genomic_DNA"/>
</dbReference>
<organism evidence="1 2">
    <name type="scientific">Microthlaspi erraticum</name>
    <dbReference type="NCBI Taxonomy" id="1685480"/>
    <lineage>
        <taxon>Eukaryota</taxon>
        <taxon>Viridiplantae</taxon>
        <taxon>Streptophyta</taxon>
        <taxon>Embryophyta</taxon>
        <taxon>Tracheophyta</taxon>
        <taxon>Spermatophyta</taxon>
        <taxon>Magnoliopsida</taxon>
        <taxon>eudicotyledons</taxon>
        <taxon>Gunneridae</taxon>
        <taxon>Pentapetalae</taxon>
        <taxon>rosids</taxon>
        <taxon>malvids</taxon>
        <taxon>Brassicales</taxon>
        <taxon>Brassicaceae</taxon>
        <taxon>Coluteocarpeae</taxon>
        <taxon>Microthlaspi</taxon>
    </lineage>
</organism>
<accession>A0A6D2IGD8</accession>
<protein>
    <submittedName>
        <fullName evidence="1">Uncharacterized protein</fullName>
    </submittedName>
</protein>
<evidence type="ECO:0000313" key="1">
    <source>
        <dbReference type="EMBL" id="CAA7025061.1"/>
    </source>
</evidence>
<comment type="caution">
    <text evidence="1">The sequence shown here is derived from an EMBL/GenBank/DDBJ whole genome shotgun (WGS) entry which is preliminary data.</text>
</comment>
<sequence>MQTLSEDTSSIFTANEKAEWAEIYDWDDSMLCILGHLHLTTGCLQLTATMCLSSELSLSTSYLQESELILRLHRVYIRGFICGSWLVRFPTPPLPTSSRDSGTPGHRLHSPDLHGEFRAFSPTYKVLVRHKAKKGEIEDATGLTQIVNQSGSASGRMDGHVAELNGAKGLMLSWMRACSG</sequence>
<dbReference type="AlphaFoldDB" id="A0A6D2IGD8"/>
<dbReference type="Proteomes" id="UP000467841">
    <property type="component" value="Unassembled WGS sequence"/>
</dbReference>
<evidence type="ECO:0000313" key="2">
    <source>
        <dbReference type="Proteomes" id="UP000467841"/>
    </source>
</evidence>